<name>A0ABY9S625_9ENTR</name>
<evidence type="ECO:0000313" key="7">
    <source>
        <dbReference type="Proteomes" id="UP001246690"/>
    </source>
</evidence>
<evidence type="ECO:0000256" key="5">
    <source>
        <dbReference type="SAM" id="SignalP"/>
    </source>
</evidence>
<sequence length="188" mass="18329">MNHFTKVATLTSLLVAGAFGAASTASANTGIIKFSGAISAATCDMNVSVNGIVSPTGVVDLGVHKASDVTAVGTFGTAVDLALTPDEATCDISPAGEDALVQISAAQTDATNTSVVTSAETTTTNAGVLFQLASGGNVVNNGSVSLTSGSADLDAAGAIHFTAQPYAIAASVNPGIIGGSVSYTVAYL</sequence>
<gene>
    <name evidence="6" type="ORF">RHD99_15985</name>
</gene>
<keyword evidence="3 5" id="KW-0732">Signal</keyword>
<evidence type="ECO:0000256" key="4">
    <source>
        <dbReference type="ARBA" id="ARBA00023263"/>
    </source>
</evidence>
<comment type="similarity">
    <text evidence="2">Belongs to the fimbrial protein family.</text>
</comment>
<accession>A0ABY9S625</accession>
<dbReference type="Gene3D" id="2.60.40.1090">
    <property type="entry name" value="Fimbrial-type adhesion domain"/>
    <property type="match status" value="1"/>
</dbReference>
<evidence type="ECO:0000256" key="3">
    <source>
        <dbReference type="ARBA" id="ARBA00022729"/>
    </source>
</evidence>
<dbReference type="SUPFAM" id="SSF49401">
    <property type="entry name" value="Bacterial adhesins"/>
    <property type="match status" value="1"/>
</dbReference>
<dbReference type="PANTHER" id="PTHR33420:SF3">
    <property type="entry name" value="FIMBRIAL SUBUNIT ELFA"/>
    <property type="match status" value="1"/>
</dbReference>
<keyword evidence="7" id="KW-1185">Reference proteome</keyword>
<evidence type="ECO:0000256" key="2">
    <source>
        <dbReference type="ARBA" id="ARBA00006671"/>
    </source>
</evidence>
<comment type="subcellular location">
    <subcellularLocation>
        <location evidence="1">Fimbrium</location>
    </subcellularLocation>
</comment>
<dbReference type="Proteomes" id="UP001246690">
    <property type="component" value="Chromosome"/>
</dbReference>
<proteinExistence type="inferred from homology"/>
<dbReference type="PANTHER" id="PTHR33420">
    <property type="entry name" value="FIMBRIAL SUBUNIT ELFA-RELATED"/>
    <property type="match status" value="1"/>
</dbReference>
<dbReference type="InterPro" id="IPR008966">
    <property type="entry name" value="Adhesion_dom_sf"/>
</dbReference>
<reference evidence="6 7" key="1">
    <citation type="submission" date="2023-09" db="EMBL/GenBank/DDBJ databases">
        <title>Buttiauxella selenatireducens sp. nov., isolated from the rhizosphere of Cardamine hupingshanesis.</title>
        <authorList>
            <person name="Zhang S."/>
            <person name="Xu Z."/>
            <person name="Wang H."/>
            <person name="Guo Y."/>
        </authorList>
    </citation>
    <scope>NUCLEOTIDE SEQUENCE [LARGE SCALE GENOMIC DNA]</scope>
    <source>
        <strain evidence="6 7">R73</strain>
    </source>
</reference>
<protein>
    <submittedName>
        <fullName evidence="6">Type 1 fimbrial protein</fullName>
    </submittedName>
</protein>
<organism evidence="6 7">
    <name type="scientific">Buttiauxella selenatireducens</name>
    <dbReference type="NCBI Taxonomy" id="3073902"/>
    <lineage>
        <taxon>Bacteria</taxon>
        <taxon>Pseudomonadati</taxon>
        <taxon>Pseudomonadota</taxon>
        <taxon>Gammaproteobacteria</taxon>
        <taxon>Enterobacterales</taxon>
        <taxon>Enterobacteriaceae</taxon>
        <taxon>Buttiauxella</taxon>
    </lineage>
</organism>
<feature type="signal peptide" evidence="5">
    <location>
        <begin position="1"/>
        <end position="27"/>
    </location>
</feature>
<dbReference type="InterPro" id="IPR036937">
    <property type="entry name" value="Adhesion_dom_fimbrial_sf"/>
</dbReference>
<dbReference type="InterPro" id="IPR050263">
    <property type="entry name" value="Bact_Fimbrial_Adh_Pro"/>
</dbReference>
<feature type="chain" id="PRO_5045741270" evidence="5">
    <location>
        <begin position="28"/>
        <end position="188"/>
    </location>
</feature>
<keyword evidence="4" id="KW-0281">Fimbrium</keyword>
<dbReference type="RefSeq" id="WP_183272973.1">
    <property type="nucleotide sequence ID" value="NZ_CP133838.1"/>
</dbReference>
<evidence type="ECO:0000313" key="6">
    <source>
        <dbReference type="EMBL" id="WMY72961.1"/>
    </source>
</evidence>
<dbReference type="EMBL" id="CP133838">
    <property type="protein sequence ID" value="WMY72961.1"/>
    <property type="molecule type" value="Genomic_DNA"/>
</dbReference>
<evidence type="ECO:0000256" key="1">
    <source>
        <dbReference type="ARBA" id="ARBA00004561"/>
    </source>
</evidence>